<evidence type="ECO:0000256" key="2">
    <source>
        <dbReference type="ARBA" id="ARBA00023002"/>
    </source>
</evidence>
<evidence type="ECO:0000256" key="1">
    <source>
        <dbReference type="ARBA" id="ARBA00009986"/>
    </source>
</evidence>
<organism evidence="6 7">
    <name type="scientific">Kitasatospora setae (strain ATCC 33774 / DSM 43861 / JCM 3304 / KCC A-0304 / NBRC 14216 / KM-6054)</name>
    <name type="common">Streptomyces setae</name>
    <dbReference type="NCBI Taxonomy" id="452652"/>
    <lineage>
        <taxon>Bacteria</taxon>
        <taxon>Bacillati</taxon>
        <taxon>Actinomycetota</taxon>
        <taxon>Actinomycetes</taxon>
        <taxon>Kitasatosporales</taxon>
        <taxon>Streptomycetaceae</taxon>
        <taxon>Kitasatospora</taxon>
    </lineage>
</organism>
<reference evidence="6 7" key="1">
    <citation type="journal article" date="2010" name="DNA Res.">
        <title>Genome sequence of Kitasatospora setae NBRC 14216T: an evolutionary snapshot of the family Streptomycetaceae.</title>
        <authorList>
            <person name="Ichikawa N."/>
            <person name="Oguchi A."/>
            <person name="Ikeda H."/>
            <person name="Ishikawa J."/>
            <person name="Kitani S."/>
            <person name="Watanabe Y."/>
            <person name="Nakamura S."/>
            <person name="Katano Y."/>
            <person name="Kishi E."/>
            <person name="Sasagawa M."/>
            <person name="Ankai A."/>
            <person name="Fukui S."/>
            <person name="Hashimoto Y."/>
            <person name="Kamata S."/>
            <person name="Otoguro M."/>
            <person name="Tanikawa S."/>
            <person name="Nihira T."/>
            <person name="Horinouchi S."/>
            <person name="Ohnishi Y."/>
            <person name="Hayakawa M."/>
            <person name="Kuzuyama T."/>
            <person name="Arisawa A."/>
            <person name="Nomoto F."/>
            <person name="Miura H."/>
            <person name="Takahashi Y."/>
            <person name="Fujita N."/>
        </authorList>
    </citation>
    <scope>NUCLEOTIDE SEQUENCE [LARGE SCALE GENOMIC DNA]</scope>
    <source>
        <strain evidence="7">ATCC 33774 / DSM 43861 / JCM 3304 / KCC A-0304 / NBRC 14216 / KM-6054</strain>
    </source>
</reference>
<feature type="domain" description="Aldehyde dehydrogenase" evidence="5">
    <location>
        <begin position="32"/>
        <end position="485"/>
    </location>
</feature>
<feature type="active site" evidence="3">
    <location>
        <position position="262"/>
    </location>
</feature>
<dbReference type="AlphaFoldDB" id="E4N7K7"/>
<evidence type="ECO:0000259" key="5">
    <source>
        <dbReference type="Pfam" id="PF00171"/>
    </source>
</evidence>
<accession>E4N7K7</accession>
<protein>
    <submittedName>
        <fullName evidence="6">Putative aldehyde dehydrogenase</fullName>
        <ecNumber evidence="6">1.2.1.-</ecNumber>
    </submittedName>
</protein>
<dbReference type="InterPro" id="IPR016163">
    <property type="entry name" value="Ald_DH_C"/>
</dbReference>
<evidence type="ECO:0000256" key="3">
    <source>
        <dbReference type="PROSITE-ProRule" id="PRU10007"/>
    </source>
</evidence>
<dbReference type="RefSeq" id="WP_014134506.1">
    <property type="nucleotide sequence ID" value="NC_016109.1"/>
</dbReference>
<dbReference type="eggNOG" id="COG1012">
    <property type="taxonomic scope" value="Bacteria"/>
</dbReference>
<dbReference type="HOGENOM" id="CLU_005391_0_2_11"/>
<keyword evidence="7" id="KW-1185">Reference proteome</keyword>
<dbReference type="Gene3D" id="3.40.605.10">
    <property type="entry name" value="Aldehyde Dehydrogenase, Chain A, domain 1"/>
    <property type="match status" value="1"/>
</dbReference>
<dbReference type="Proteomes" id="UP000007076">
    <property type="component" value="Chromosome"/>
</dbReference>
<dbReference type="STRING" id="452652.KSE_13600"/>
<dbReference type="InterPro" id="IPR016162">
    <property type="entry name" value="Ald_DH_N"/>
</dbReference>
<dbReference type="InterPro" id="IPR016161">
    <property type="entry name" value="Ald_DH/histidinol_DH"/>
</dbReference>
<dbReference type="FunFam" id="3.40.605.10:FF:000007">
    <property type="entry name" value="NAD/NADP-dependent betaine aldehyde dehydrogenase"/>
    <property type="match status" value="1"/>
</dbReference>
<dbReference type="Gene3D" id="3.40.309.10">
    <property type="entry name" value="Aldehyde Dehydrogenase, Chain A, domain 2"/>
    <property type="match status" value="1"/>
</dbReference>
<sequence>MSPSLTPALREFLASRPGLFIGDRDDLTAVSGRTLAVEDPSDGSPLAEVPLAGPVEVDRAVLLARAAFADGRWSALPHQRRAAVLHRVAELLERHAEEFALLESVDAGILRSTSDHLAHVAAEVFRHYAGWTGRLYGDVNPTAADLHGYTLRQPLGVVAAIVPWNMPLLMAAFKLAPALAAGNSVVLKPAEQTPLSAQLLARLVREAGLPEGVLAVLTGDGSTGAALVEHPGVDLVGFTGSTRTGQSIQRAAAGTVKRVLLELGGKSANIVFPDADLAAAAQAAGATAWQHSGQICFAGTRLLAHRSIAGELAERIAADAARLRPGPATDPASRLGPLISDRQLRRVLGYLDQARTDGATELLAATRPELPGHHLTPAVLTGVDPQARIAQEEVFGPVLTVLPFDTEEEALRLANGTPYGLAAGVWTGDVSRAHRFARDLRAGTVWVNTYGVHDFSAPSGGFGQSGLGREHGREWIHAYTEAKSVYVQL</sequence>
<proteinExistence type="inferred from homology"/>
<comment type="similarity">
    <text evidence="1 4">Belongs to the aldehyde dehydrogenase family.</text>
</comment>
<name>E4N7K7_KITSK</name>
<dbReference type="KEGG" id="ksk:KSE_13600"/>
<dbReference type="Pfam" id="PF00171">
    <property type="entry name" value="Aldedh"/>
    <property type="match status" value="1"/>
</dbReference>
<dbReference type="SUPFAM" id="SSF53720">
    <property type="entry name" value="ALDH-like"/>
    <property type="match status" value="1"/>
</dbReference>
<evidence type="ECO:0000313" key="6">
    <source>
        <dbReference type="EMBL" id="BAJ27188.1"/>
    </source>
</evidence>
<dbReference type="PANTHER" id="PTHR11699">
    <property type="entry name" value="ALDEHYDE DEHYDROGENASE-RELATED"/>
    <property type="match status" value="1"/>
</dbReference>
<dbReference type="GO" id="GO:0016620">
    <property type="term" value="F:oxidoreductase activity, acting on the aldehyde or oxo group of donors, NAD or NADP as acceptor"/>
    <property type="evidence" value="ECO:0007669"/>
    <property type="project" value="InterPro"/>
</dbReference>
<dbReference type="PROSITE" id="PS00687">
    <property type="entry name" value="ALDEHYDE_DEHYDR_GLU"/>
    <property type="match status" value="1"/>
</dbReference>
<keyword evidence="2 4" id="KW-0560">Oxidoreductase</keyword>
<dbReference type="EC" id="1.2.1.-" evidence="6"/>
<dbReference type="InterPro" id="IPR029510">
    <property type="entry name" value="Ald_DH_CS_GLU"/>
</dbReference>
<dbReference type="FunFam" id="3.40.309.10:FF:000012">
    <property type="entry name" value="Betaine aldehyde dehydrogenase"/>
    <property type="match status" value="1"/>
</dbReference>
<gene>
    <name evidence="6" type="ordered locus">KSE_13600</name>
</gene>
<dbReference type="EMBL" id="AP010968">
    <property type="protein sequence ID" value="BAJ27188.1"/>
    <property type="molecule type" value="Genomic_DNA"/>
</dbReference>
<dbReference type="InterPro" id="IPR015590">
    <property type="entry name" value="Aldehyde_DH_dom"/>
</dbReference>
<evidence type="ECO:0000256" key="4">
    <source>
        <dbReference type="RuleBase" id="RU003345"/>
    </source>
</evidence>
<evidence type="ECO:0000313" key="7">
    <source>
        <dbReference type="Proteomes" id="UP000007076"/>
    </source>
</evidence>
<dbReference type="PATRIC" id="fig|452652.3.peg.1356"/>